<dbReference type="EMBL" id="CAMXCT030002938">
    <property type="protein sequence ID" value="CAL4788753.1"/>
    <property type="molecule type" value="Genomic_DNA"/>
</dbReference>
<feature type="compositionally biased region" description="Low complexity" evidence="1">
    <location>
        <begin position="643"/>
        <end position="657"/>
    </location>
</feature>
<organism evidence="3">
    <name type="scientific">Cladocopium goreaui</name>
    <dbReference type="NCBI Taxonomy" id="2562237"/>
    <lineage>
        <taxon>Eukaryota</taxon>
        <taxon>Sar</taxon>
        <taxon>Alveolata</taxon>
        <taxon>Dinophyceae</taxon>
        <taxon>Suessiales</taxon>
        <taxon>Symbiodiniaceae</taxon>
        <taxon>Cladocopium</taxon>
    </lineage>
</organism>
<feature type="compositionally biased region" description="Basic and acidic residues" evidence="1">
    <location>
        <begin position="18"/>
        <end position="29"/>
    </location>
</feature>
<dbReference type="GO" id="GO:0008233">
    <property type="term" value="F:peptidase activity"/>
    <property type="evidence" value="ECO:0007669"/>
    <property type="project" value="UniProtKB-KW"/>
</dbReference>
<dbReference type="PANTHER" id="PTHR11439:SF483">
    <property type="entry name" value="PEPTIDE SYNTHASE GLIP-LIKE, PUTATIVE (AFU_ORTHOLOGUE AFUA_3G12920)-RELATED"/>
    <property type="match status" value="1"/>
</dbReference>
<dbReference type="Proteomes" id="UP001152797">
    <property type="component" value="Unassembled WGS sequence"/>
</dbReference>
<keyword evidence="4" id="KW-0378">Hydrolase</keyword>
<dbReference type="EMBL" id="CAMXCT010002938">
    <property type="protein sequence ID" value="CAI4001441.1"/>
    <property type="molecule type" value="Genomic_DNA"/>
</dbReference>
<dbReference type="GO" id="GO:0006508">
    <property type="term" value="P:proteolysis"/>
    <property type="evidence" value="ECO:0007669"/>
    <property type="project" value="UniProtKB-KW"/>
</dbReference>
<dbReference type="InterPro" id="IPR036397">
    <property type="entry name" value="RNaseH_sf"/>
</dbReference>
<feature type="region of interest" description="Disordered" evidence="1">
    <location>
        <begin position="1901"/>
        <end position="1950"/>
    </location>
</feature>
<feature type="region of interest" description="Disordered" evidence="1">
    <location>
        <begin position="1"/>
        <end position="126"/>
    </location>
</feature>
<feature type="region of interest" description="Disordered" evidence="1">
    <location>
        <begin position="217"/>
        <end position="277"/>
    </location>
</feature>
<name>A0A9P1D3T5_9DINO</name>
<feature type="compositionally biased region" description="Pro residues" evidence="1">
    <location>
        <begin position="1166"/>
        <end position="1177"/>
    </location>
</feature>
<feature type="compositionally biased region" description="Polar residues" evidence="1">
    <location>
        <begin position="102"/>
        <end position="126"/>
    </location>
</feature>
<feature type="region of interest" description="Disordered" evidence="1">
    <location>
        <begin position="551"/>
        <end position="628"/>
    </location>
</feature>
<dbReference type="SUPFAM" id="SSF53098">
    <property type="entry name" value="Ribonuclease H-like"/>
    <property type="match status" value="1"/>
</dbReference>
<reference evidence="3" key="1">
    <citation type="submission" date="2022-10" db="EMBL/GenBank/DDBJ databases">
        <authorList>
            <person name="Chen Y."/>
            <person name="Dougan E. K."/>
            <person name="Chan C."/>
            <person name="Rhodes N."/>
            <person name="Thang M."/>
        </authorList>
    </citation>
    <scope>NUCLEOTIDE SEQUENCE</scope>
</reference>
<dbReference type="PROSITE" id="PS50994">
    <property type="entry name" value="INTEGRASE"/>
    <property type="match status" value="1"/>
</dbReference>
<dbReference type="Gene3D" id="3.30.420.10">
    <property type="entry name" value="Ribonuclease H-like superfamily/Ribonuclease H"/>
    <property type="match status" value="1"/>
</dbReference>
<feature type="domain" description="Integrase catalytic" evidence="2">
    <location>
        <begin position="1163"/>
        <end position="1324"/>
    </location>
</feature>
<protein>
    <submittedName>
        <fullName evidence="4">Copia protein (Gag-int-pol protein) [Cleaved into: Copia VLP protein Copia protease ]</fullName>
    </submittedName>
</protein>
<dbReference type="EMBL" id="CAMXCT020002938">
    <property type="protein sequence ID" value="CAL1154816.1"/>
    <property type="molecule type" value="Genomic_DNA"/>
</dbReference>
<feature type="region of interest" description="Disordered" evidence="1">
    <location>
        <begin position="643"/>
        <end position="665"/>
    </location>
</feature>
<dbReference type="GO" id="GO:0015074">
    <property type="term" value="P:DNA integration"/>
    <property type="evidence" value="ECO:0007669"/>
    <property type="project" value="InterPro"/>
</dbReference>
<feature type="compositionally biased region" description="Pro residues" evidence="1">
    <location>
        <begin position="1932"/>
        <end position="1942"/>
    </location>
</feature>
<evidence type="ECO:0000256" key="1">
    <source>
        <dbReference type="SAM" id="MobiDB-lite"/>
    </source>
</evidence>
<gene>
    <name evidence="3" type="ORF">C1SCF055_LOCUS27488</name>
</gene>
<reference evidence="4 5" key="2">
    <citation type="submission" date="2024-05" db="EMBL/GenBank/DDBJ databases">
        <authorList>
            <person name="Chen Y."/>
            <person name="Shah S."/>
            <person name="Dougan E. K."/>
            <person name="Thang M."/>
            <person name="Chan C."/>
        </authorList>
    </citation>
    <scope>NUCLEOTIDE SEQUENCE [LARGE SCALE GENOMIC DNA]</scope>
</reference>
<dbReference type="PANTHER" id="PTHR11439">
    <property type="entry name" value="GAG-POL-RELATED RETROTRANSPOSON"/>
    <property type="match status" value="1"/>
</dbReference>
<dbReference type="OrthoDB" id="1919845at2759"/>
<dbReference type="InterPro" id="IPR012337">
    <property type="entry name" value="RNaseH-like_sf"/>
</dbReference>
<accession>A0A9P1D3T5</accession>
<evidence type="ECO:0000313" key="3">
    <source>
        <dbReference type="EMBL" id="CAI4001441.1"/>
    </source>
</evidence>
<keyword evidence="4" id="KW-0645">Protease</keyword>
<evidence type="ECO:0000259" key="2">
    <source>
        <dbReference type="PROSITE" id="PS50994"/>
    </source>
</evidence>
<proteinExistence type="predicted"/>
<evidence type="ECO:0000313" key="5">
    <source>
        <dbReference type="Proteomes" id="UP001152797"/>
    </source>
</evidence>
<dbReference type="InterPro" id="IPR001584">
    <property type="entry name" value="Integrase_cat-core"/>
</dbReference>
<feature type="compositionally biased region" description="Polar residues" evidence="1">
    <location>
        <begin position="1910"/>
        <end position="1924"/>
    </location>
</feature>
<feature type="compositionally biased region" description="Basic and acidic residues" evidence="1">
    <location>
        <begin position="1154"/>
        <end position="1163"/>
    </location>
</feature>
<feature type="compositionally biased region" description="Basic and acidic residues" evidence="1">
    <location>
        <begin position="223"/>
        <end position="252"/>
    </location>
</feature>
<dbReference type="GO" id="GO:0003676">
    <property type="term" value="F:nucleic acid binding"/>
    <property type="evidence" value="ECO:0007669"/>
    <property type="project" value="InterPro"/>
</dbReference>
<dbReference type="CDD" id="cd09272">
    <property type="entry name" value="RNase_HI_RT_Ty1"/>
    <property type="match status" value="1"/>
</dbReference>
<feature type="compositionally biased region" description="Basic and acidic residues" evidence="1">
    <location>
        <begin position="56"/>
        <end position="68"/>
    </location>
</feature>
<feature type="compositionally biased region" description="Low complexity" evidence="1">
    <location>
        <begin position="70"/>
        <end position="96"/>
    </location>
</feature>
<feature type="region of interest" description="Disordered" evidence="1">
    <location>
        <begin position="1098"/>
        <end position="1188"/>
    </location>
</feature>
<keyword evidence="5" id="KW-1185">Reference proteome</keyword>
<feature type="compositionally biased region" description="Basic and acidic residues" evidence="1">
    <location>
        <begin position="564"/>
        <end position="595"/>
    </location>
</feature>
<comment type="caution">
    <text evidence="3">The sequence shown here is derived from an EMBL/GenBank/DDBJ whole genome shotgun (WGS) entry which is preliminary data.</text>
</comment>
<feature type="compositionally biased region" description="Acidic residues" evidence="1">
    <location>
        <begin position="1136"/>
        <end position="1153"/>
    </location>
</feature>
<evidence type="ECO:0000313" key="4">
    <source>
        <dbReference type="EMBL" id="CAL4788753.1"/>
    </source>
</evidence>
<sequence length="2186" mass="243767">MLMQRRRATPEELAQGEDEIRRANQRMEAELASGAEPQLENKERSEAEVFESPGNPKDKSLGSEEKPKSAPKSFFPPGAEKASQESAAKSSGSAKSVPATPRKTQVSPSERSELQQNPQSAPGSNQAVVLASTEVVKTPETSAAMVVSNVQGMSNGPQYAENDSGRAHQVVSVEATPAAQSNVSSVPLFDESQIRRFQEIYNQAPWLYPGNQLLGPPAMEAVRPPKTEAQDPRSFKAEEAVRPPKHEAEDSRSSQPKEAADPQSQRPKDDGSGANTTFTERSLEFMALMMDSMKEMHKRLNEPKDEGVIKGVETVRSGAPDLPLLAPWEPQQGPLILGDWLLIIEPIISDLSTSASVWWKTSVSAAEAWYKVHMALSPLDRIQHKVETPEEVLQQKWERLERRVATMLLQALPQEVRGELVAARRLTTFGVITHLLVTYSPGGISEKQNLLRNLEDPPEIPTVQDGPAALRRWLRWRHRAKDIGAVAPDPSLQLRGLLKMSKKTLEAHRELQFRVSLVRSGLQVDTVPNDTNVEQFSYHLLAEYEQLSISEKRPGGNATTSKQDATKTKQNEVEKPKAAKLRKLEEDARPKERGESSPQKPKVQKVEGEDTSSTSSKLKEDEGTEGPTMKELLEQANTMLKSLTTSNATSSQSQSGGESKEEMMDRLQQQLNRMKLKGLKINQINYGSQQGLVDSGATHPLHPMRLGESKNDYKKVSVTLANGESTALQVTPGGVMVSERKDVEPIIPMGMLVQKLGCRVDWNQGTLQIHHPDRGLLPVQPQEGCPQIPRALALELIDELETKALQSKPEEKKFEKEKIWMQALVEAHPVLRQLPAEIKKSLVVDVGSWRDLPVNRRQRRRLQRDGFIAHLYAGESEGFTLTRAYQQQGGNPADILEVDIKRGENHNLLMDSGVYSGLLCAVMSDKVEAFIAGPNCRTRSVLRHYPKENAPRPVRAWGGEEFGLKDLSEQERLQVLEDDILMWRSSAQLSRWAPGTMNMVAESLMLQVKCQPLKMCPLSWDEHIAHGHTPYRRDCLVCQQTMQQQHPHRKVPYPVGGVLSLDVAGPLIPAKDLGGLRARWMLVGTLTWAVPAGSNKLQDAHVPQADGDEPHFEVHPEEEEGKEGAQALEDKREERSEAEEEEGEKVEVWGEEDGEKKEYELSQKPHPVPPYLLPPSQPKDGEKELQPGGFDTKIFRLASPMITKTAREVTRTTMDMLLRLRMDGFHIGRIHSDRGREFAGQFKKWANSRGIALSRTSGDDPRANGRVEVAIKTLKTQVRRLLKAADVGSELWPLAARYADALNRSWRIGEEPKFPPFLQEVLVRRRTWRKGVFEPTTETVQYLFPATEEHGHWILPKDEPPRMVLADDEDPILIKPPALLVEKKYLRRDVYYLPEKAIYGLRRSPRLWGLTRDETISDFSIQGEHNGKHMEFMLEPLQSEPNLWKLRNALEPEDTTLYGLLMTYVDDLMLASSPNLLQAMQAKIQSTWTTSTPEFVGPEPVRFQGMGISKEWKEEFQRDVWMVTQQSYTKDLTQKDPEVKPKRIPLTRDQSAMEPNEAEITPELIRSCQKAVGEVLWLTTRARPDIMYAVSRMGSSSTRAPHAVLAAALQLKGYLMATSDEGLMFNVREGESPVLTVYTDAGFAPDAQESHGSFVVLLGTTPIFWRSGRQSYITLSTAEAELTEIVEGMIAGESIYVILAELFPVVHKLLKTDSQSALAILSNDGGNWRTRHLRLRCSFARQSILAGEWVIQHVAGEFMIADIGTKPLTAARLEFLKKLMGMGKLVIKDEVKSMEVEEKKEGEKQDGLLTTKEKTKVAEAAQVLRLITLAASIAAVKAEEGEKEHEETYPFEVIIAYTLGIIILTLVAQRIWNAAVRGVIVVRQYVLANLGRLSMNAVRKEEEIPEGDQSESLPASNESRSTDSNDGDQVPPQAPLPIPEDPPSTSEAPRPEQAINVVLQSEATQTGILPGYIANVAQTGIFPGPESEVIQTGIIPGSDSRMTQTGTFPGFNDRDAQTGTIPGHETSALFQSQEERAAALEMLRQHDATMVNYEAEWNQTLREEDRVRDELTNAQPGHPILGPMNAPQAEPALPLLPFEVITTRYGTVYHNRLDCRYLTAPMTGHARLHRWCTKCRAEAAQTGRIPGHGFAVLISGREIDFHTDVTCEEAERASTFALCTACLEGT</sequence>